<accession>A0ABQ6LUD0</accession>
<proteinExistence type="predicted"/>
<sequence length="296" mass="33180">MEALGPARFVEQSVATYAKYNRVNLSVEPLIRYYFEQFDAYLVHYLPSLFGLPVSAFSDDGMRSSAETILRRVRELIEGNTQPIVSRPIFDSSLDPLVSYVEAQFKALAVPTRLDDADIRAFHALVGFVIDQSCRHWSIQQQLVVWAIKSMRVLCYSFVFGLGAIKKEVEGVVDAYSDEQAPSIICHYETVARFVFGHCDEPDTYCLLKLSGFAAYYKVAESRYVMEDDTGLRMEAGTAEELAHHCRRLTSAGFRAYGADFRPALMRMLKLLALLEQASPDLGLPHAVPVALEAGQ</sequence>
<evidence type="ECO:0000313" key="2">
    <source>
        <dbReference type="Proteomes" id="UP001224392"/>
    </source>
</evidence>
<dbReference type="Proteomes" id="UP001224392">
    <property type="component" value="Unassembled WGS sequence"/>
</dbReference>
<gene>
    <name evidence="1" type="ORF">MNKW57_00100</name>
</gene>
<evidence type="ECO:0000313" key="1">
    <source>
        <dbReference type="EMBL" id="GMG85689.1"/>
    </source>
</evidence>
<dbReference type="EMBL" id="BSYJ01000001">
    <property type="protein sequence ID" value="GMG85689.1"/>
    <property type="molecule type" value="Genomic_DNA"/>
</dbReference>
<name>A0ABQ6LUD0_9GAMM</name>
<organism evidence="1 2">
    <name type="scientific">Biformimicrobium ophioploci</name>
    <dbReference type="NCBI Taxonomy" id="3036711"/>
    <lineage>
        <taxon>Bacteria</taxon>
        <taxon>Pseudomonadati</taxon>
        <taxon>Pseudomonadota</taxon>
        <taxon>Gammaproteobacteria</taxon>
        <taxon>Cellvibrionales</taxon>
        <taxon>Microbulbiferaceae</taxon>
        <taxon>Biformimicrobium</taxon>
    </lineage>
</organism>
<protein>
    <submittedName>
        <fullName evidence="1">Uncharacterized protein</fullName>
    </submittedName>
</protein>
<keyword evidence="2" id="KW-1185">Reference proteome</keyword>
<comment type="caution">
    <text evidence="1">The sequence shown here is derived from an EMBL/GenBank/DDBJ whole genome shotgun (WGS) entry which is preliminary data.</text>
</comment>
<reference evidence="1 2" key="1">
    <citation type="submission" date="2023-04" db="EMBL/GenBank/DDBJ databases">
        <title>Marinobulbifer ophiurae gen. nov., sp. Nov., isolate from tissue of brittle star Ophioplocus japonicus.</title>
        <authorList>
            <person name="Kawano K."/>
            <person name="Sawayama S."/>
            <person name="Nakagawa S."/>
        </authorList>
    </citation>
    <scope>NUCLEOTIDE SEQUENCE [LARGE SCALE GENOMIC DNA]</scope>
    <source>
        <strain evidence="1 2">NKW57</strain>
    </source>
</reference>